<comment type="caution">
    <text evidence="1">The sequence shown here is derived from an EMBL/GenBank/DDBJ whole genome shotgun (WGS) entry which is preliminary data.</text>
</comment>
<dbReference type="PANTHER" id="PTHR35271:SF1">
    <property type="entry name" value="ABC TRANSPORTER, SUBSTRATE-BINDING LIPOPROTEIN"/>
    <property type="match status" value="1"/>
</dbReference>
<proteinExistence type="predicted"/>
<dbReference type="AlphaFoldDB" id="A0A1F6V8B9"/>
<accession>A0A1F6V8B9</accession>
<dbReference type="Gene3D" id="3.40.50.2300">
    <property type="match status" value="2"/>
</dbReference>
<organism evidence="1 2">
    <name type="scientific">Candidatus Muproteobacteria bacterium RBG_16_60_9</name>
    <dbReference type="NCBI Taxonomy" id="1817755"/>
    <lineage>
        <taxon>Bacteria</taxon>
        <taxon>Pseudomonadati</taxon>
        <taxon>Pseudomonadota</taxon>
        <taxon>Candidatus Muproteobacteria</taxon>
    </lineage>
</organism>
<gene>
    <name evidence="1" type="ORF">A2W18_00110</name>
</gene>
<evidence type="ECO:0008006" key="3">
    <source>
        <dbReference type="Google" id="ProtNLM"/>
    </source>
</evidence>
<dbReference type="EMBL" id="MFSP01000099">
    <property type="protein sequence ID" value="OGI65951.1"/>
    <property type="molecule type" value="Genomic_DNA"/>
</dbReference>
<dbReference type="Proteomes" id="UP000179076">
    <property type="component" value="Unassembled WGS sequence"/>
</dbReference>
<protein>
    <recommendedName>
        <fullName evidence="3">ABC transporter substrate-binding protein</fullName>
    </recommendedName>
</protein>
<dbReference type="Pfam" id="PF04392">
    <property type="entry name" value="ABC_sub_bind"/>
    <property type="match status" value="1"/>
</dbReference>
<name>A0A1F6V8B9_9PROT</name>
<evidence type="ECO:0000313" key="1">
    <source>
        <dbReference type="EMBL" id="OGI65951.1"/>
    </source>
</evidence>
<sequence length="264" mass="29185">MSDRLAAYEQVADTIGARLANTRTYVLDGDERKAHRVIAELSAKEPSSVIAIGSLAARVAPRLSEWPVVYCLDFTPGTARALSSNVRGVQAAPPAFKQLQAWKMLDPRLRRLTLITGPGRGEFAREAQAAARRLGIVLDHLDVRSDRELLYAIKRIDPDVRGVWLVPDNRVLSSGVLREALAYMLRQGKQTLVFNSQLLNYGGLISVEADPQDVAERVLEQLRAPRSMPREAPLRRARTVINTEIAKQLGLVIPPAMEGGLYVF</sequence>
<evidence type="ECO:0000313" key="2">
    <source>
        <dbReference type="Proteomes" id="UP000179076"/>
    </source>
</evidence>
<reference evidence="1 2" key="1">
    <citation type="journal article" date="2016" name="Nat. Commun.">
        <title>Thousands of microbial genomes shed light on interconnected biogeochemical processes in an aquifer system.</title>
        <authorList>
            <person name="Anantharaman K."/>
            <person name="Brown C.T."/>
            <person name="Hug L.A."/>
            <person name="Sharon I."/>
            <person name="Castelle C.J."/>
            <person name="Probst A.J."/>
            <person name="Thomas B.C."/>
            <person name="Singh A."/>
            <person name="Wilkins M.J."/>
            <person name="Karaoz U."/>
            <person name="Brodie E.L."/>
            <person name="Williams K.H."/>
            <person name="Hubbard S.S."/>
            <person name="Banfield J.F."/>
        </authorList>
    </citation>
    <scope>NUCLEOTIDE SEQUENCE [LARGE SCALE GENOMIC DNA]</scope>
</reference>
<dbReference type="PANTHER" id="PTHR35271">
    <property type="entry name" value="ABC TRANSPORTER, SUBSTRATE-BINDING LIPOPROTEIN-RELATED"/>
    <property type="match status" value="1"/>
</dbReference>
<dbReference type="InterPro" id="IPR007487">
    <property type="entry name" value="ABC_transpt-TYRBP-like"/>
</dbReference>